<dbReference type="VEuPathDB" id="FungiDB:AB675_3048"/>
<dbReference type="EMBL" id="LFJN01000021">
    <property type="protein sequence ID" value="KPI37860.1"/>
    <property type="molecule type" value="Genomic_DNA"/>
</dbReference>
<evidence type="ECO:0000256" key="3">
    <source>
        <dbReference type="ARBA" id="ARBA00023002"/>
    </source>
</evidence>
<evidence type="ECO:0000256" key="1">
    <source>
        <dbReference type="ARBA" id="ARBA00006484"/>
    </source>
</evidence>
<dbReference type="OrthoDB" id="542013at2759"/>
<dbReference type="InterPro" id="IPR036291">
    <property type="entry name" value="NAD(P)-bd_dom_sf"/>
</dbReference>
<dbReference type="PANTHER" id="PTHR24320">
    <property type="entry name" value="RETINOL DEHYDROGENASE"/>
    <property type="match status" value="1"/>
</dbReference>
<dbReference type="SUPFAM" id="SSF51735">
    <property type="entry name" value="NAD(P)-binding Rossmann-fold domains"/>
    <property type="match status" value="1"/>
</dbReference>
<keyword evidence="3" id="KW-0560">Oxidoreductase</keyword>
<dbReference type="RefSeq" id="XP_017997823.1">
    <property type="nucleotide sequence ID" value="XM_018143068.1"/>
</dbReference>
<proteinExistence type="inferred from homology"/>
<comment type="caution">
    <text evidence="4">The sequence shown here is derived from an EMBL/GenBank/DDBJ whole genome shotgun (WGS) entry which is preliminary data.</text>
</comment>
<protein>
    <submittedName>
        <fullName evidence="4">Short-chain dehydrogenase TIC 32, chloroplastic</fullName>
    </submittedName>
</protein>
<evidence type="ECO:0000313" key="4">
    <source>
        <dbReference type="EMBL" id="KPI37860.1"/>
    </source>
</evidence>
<dbReference type="Gene3D" id="3.40.50.720">
    <property type="entry name" value="NAD(P)-binding Rossmann-like Domain"/>
    <property type="match status" value="1"/>
</dbReference>
<dbReference type="Proteomes" id="UP000038010">
    <property type="component" value="Unassembled WGS sequence"/>
</dbReference>
<reference evidence="4 5" key="1">
    <citation type="submission" date="2015-06" db="EMBL/GenBank/DDBJ databases">
        <title>Draft genome of the ant-associated black yeast Phialophora attae CBS 131958.</title>
        <authorList>
            <person name="Moreno L.F."/>
            <person name="Stielow B.J."/>
            <person name="de Hoog S."/>
            <person name="Vicente V.A."/>
            <person name="Weiss V.A."/>
            <person name="de Vries M."/>
            <person name="Cruz L.M."/>
            <person name="Souza E.M."/>
        </authorList>
    </citation>
    <scope>NUCLEOTIDE SEQUENCE [LARGE SCALE GENOMIC DNA]</scope>
    <source>
        <strain evidence="4 5">CBS 131958</strain>
    </source>
</reference>
<dbReference type="STRING" id="1664694.A0A0N1HQN3"/>
<gene>
    <name evidence="4" type="ORF">AB675_3048</name>
</gene>
<sequence length="339" mass="37435">MSTLSAIYGTAHAILSNFFVTPPVPQAHGDMSKLIYIVTGANTGLGLELSRHLLRLGVGKLIMGVRSPSKGEAAKRDLLTSTKRKESSVEVWTVDMDDYSSIKAFAKRVQTLPRVDGICANAGMMTTTFSLSEGIEKTLNVNVVSTFLLFFLLLPKMREHEQTIGTRTHFTVVNSGLHYTAKHKELYPTHDILDRLNDPKKADMDNRYPLSKLLVLWMVRELAAQGTSMPILNSPNPSFCQSGLLREDDSAFARIAEKYLARTTESGSRTLYHAQFAGPESHGQYLANCHVQKPASHATSRAGQVIQRQVFAELLEKLENIEPGVTSSLKSSMTQKVKA</sequence>
<dbReference type="InterPro" id="IPR002347">
    <property type="entry name" value="SDR_fam"/>
</dbReference>
<organism evidence="4 5">
    <name type="scientific">Cyphellophora attinorum</name>
    <dbReference type="NCBI Taxonomy" id="1664694"/>
    <lineage>
        <taxon>Eukaryota</taxon>
        <taxon>Fungi</taxon>
        <taxon>Dikarya</taxon>
        <taxon>Ascomycota</taxon>
        <taxon>Pezizomycotina</taxon>
        <taxon>Eurotiomycetes</taxon>
        <taxon>Chaetothyriomycetidae</taxon>
        <taxon>Chaetothyriales</taxon>
        <taxon>Cyphellophoraceae</taxon>
        <taxon>Cyphellophora</taxon>
    </lineage>
</organism>
<dbReference type="GeneID" id="28734948"/>
<dbReference type="PANTHER" id="PTHR24320:SF252">
    <property type="entry name" value="DEHYDROGENASE_REDUCTASE FAMILY PROTEIN, PUTATIVE (AFU_ORTHOLOGUE AFUA_3G08550)-RELATED"/>
    <property type="match status" value="1"/>
</dbReference>
<name>A0A0N1HQN3_9EURO</name>
<keyword evidence="5" id="KW-1185">Reference proteome</keyword>
<comment type="similarity">
    <text evidence="1">Belongs to the short-chain dehydrogenases/reductases (SDR) family.</text>
</comment>
<evidence type="ECO:0000256" key="2">
    <source>
        <dbReference type="ARBA" id="ARBA00022857"/>
    </source>
</evidence>
<evidence type="ECO:0000313" key="5">
    <source>
        <dbReference type="Proteomes" id="UP000038010"/>
    </source>
</evidence>
<dbReference type="AlphaFoldDB" id="A0A0N1HQN3"/>
<dbReference type="GO" id="GO:0016491">
    <property type="term" value="F:oxidoreductase activity"/>
    <property type="evidence" value="ECO:0007669"/>
    <property type="project" value="UniProtKB-KW"/>
</dbReference>
<accession>A0A0N1HQN3</accession>
<dbReference type="Pfam" id="PF00106">
    <property type="entry name" value="adh_short"/>
    <property type="match status" value="1"/>
</dbReference>
<keyword evidence="2" id="KW-0521">NADP</keyword>
<dbReference type="PRINTS" id="PR00081">
    <property type="entry name" value="GDHRDH"/>
</dbReference>